<dbReference type="GO" id="GO:0004523">
    <property type="term" value="F:RNA-DNA hybrid ribonuclease activity"/>
    <property type="evidence" value="ECO:0007669"/>
    <property type="project" value="UniProtKB-EC"/>
</dbReference>
<accession>A0AAN7DHL4</accession>
<reference evidence="10 11" key="1">
    <citation type="submission" date="2022-11" db="EMBL/GenBank/DDBJ databases">
        <title>Mucor velutinosus strain NIH1002 WGS.</title>
        <authorList>
            <person name="Subramanian P."/>
            <person name="Mullikin J.C."/>
            <person name="Segre J.A."/>
            <person name="Zelazny A.M."/>
        </authorList>
    </citation>
    <scope>NUCLEOTIDE SEQUENCE [LARGE SCALE GENOMIC DNA]</scope>
    <source>
        <strain evidence="10 11">NIH1002</strain>
    </source>
</reference>
<dbReference type="PANTHER" id="PTHR10642">
    <property type="entry name" value="RIBONUCLEASE H1"/>
    <property type="match status" value="1"/>
</dbReference>
<dbReference type="GO" id="GO:0043137">
    <property type="term" value="P:DNA replication, removal of RNA primer"/>
    <property type="evidence" value="ECO:0007669"/>
    <property type="project" value="TreeGrafter"/>
</dbReference>
<gene>
    <name evidence="10" type="primary">NdufS4</name>
    <name evidence="10" type="ORF">ATC70_000991</name>
</gene>
<dbReference type="InterPro" id="IPR012337">
    <property type="entry name" value="RNaseH-like_sf"/>
</dbReference>
<evidence type="ECO:0000313" key="11">
    <source>
        <dbReference type="Proteomes" id="UP001304243"/>
    </source>
</evidence>
<sequence>MGRRRWRPYGNRGIWYIIHTDGACINNGRPWAQAGFGIFWGDDDHHNVSERLCGPQQTNQRAEAQAVLTALEQTDGFYDTVEIRTDSIYVVRAVNEWCYKWESNGWVNAKGLPVANQSIFKEILYFMNNRPGHVYVKHVPGHAGIYENEMADELAREGANMDSEDENQDDSNDSNNGCYYD</sequence>
<dbReference type="Gene3D" id="3.30.420.10">
    <property type="entry name" value="Ribonuclease H-like superfamily/Ribonuclease H"/>
    <property type="match status" value="1"/>
</dbReference>
<dbReference type="GeneID" id="89944693"/>
<keyword evidence="7" id="KW-0378">Hydrolase</keyword>
<evidence type="ECO:0000313" key="10">
    <source>
        <dbReference type="EMBL" id="KAK4517651.1"/>
    </source>
</evidence>
<keyword evidence="6" id="KW-0255">Endonuclease</keyword>
<keyword evidence="5" id="KW-0479">Metal-binding</keyword>
<dbReference type="RefSeq" id="XP_064684317.1">
    <property type="nucleotide sequence ID" value="XM_064820397.1"/>
</dbReference>
<dbReference type="Proteomes" id="UP001304243">
    <property type="component" value="Unassembled WGS sequence"/>
</dbReference>
<comment type="catalytic activity">
    <reaction evidence="1">
        <text>Endonucleolytic cleavage to 5'-phosphomonoester.</text>
        <dbReference type="EC" id="3.1.26.4"/>
    </reaction>
</comment>
<evidence type="ECO:0000256" key="2">
    <source>
        <dbReference type="ARBA" id="ARBA00005300"/>
    </source>
</evidence>
<evidence type="ECO:0000259" key="9">
    <source>
        <dbReference type="PROSITE" id="PS50879"/>
    </source>
</evidence>
<dbReference type="EC" id="3.1.26.4" evidence="3"/>
<evidence type="ECO:0000256" key="5">
    <source>
        <dbReference type="ARBA" id="ARBA00022723"/>
    </source>
</evidence>
<organism evidence="10 11">
    <name type="scientific">Mucor velutinosus</name>
    <dbReference type="NCBI Taxonomy" id="708070"/>
    <lineage>
        <taxon>Eukaryota</taxon>
        <taxon>Fungi</taxon>
        <taxon>Fungi incertae sedis</taxon>
        <taxon>Mucoromycota</taxon>
        <taxon>Mucoromycotina</taxon>
        <taxon>Mucoromycetes</taxon>
        <taxon>Mucorales</taxon>
        <taxon>Mucorineae</taxon>
        <taxon>Mucoraceae</taxon>
        <taxon>Mucor</taxon>
    </lineage>
</organism>
<feature type="domain" description="RNase H type-1" evidence="9">
    <location>
        <begin position="12"/>
        <end position="160"/>
    </location>
</feature>
<dbReference type="InterPro" id="IPR036397">
    <property type="entry name" value="RNaseH_sf"/>
</dbReference>
<comment type="caution">
    <text evidence="10">The sequence shown here is derived from an EMBL/GenBank/DDBJ whole genome shotgun (WGS) entry which is preliminary data.</text>
</comment>
<feature type="compositionally biased region" description="Acidic residues" evidence="8">
    <location>
        <begin position="162"/>
        <end position="172"/>
    </location>
</feature>
<feature type="region of interest" description="Disordered" evidence="8">
    <location>
        <begin position="158"/>
        <end position="181"/>
    </location>
</feature>
<evidence type="ECO:0000256" key="6">
    <source>
        <dbReference type="ARBA" id="ARBA00022759"/>
    </source>
</evidence>
<name>A0AAN7DHL4_9FUNG</name>
<dbReference type="AlphaFoldDB" id="A0AAN7DHL4"/>
<evidence type="ECO:0000256" key="3">
    <source>
        <dbReference type="ARBA" id="ARBA00012180"/>
    </source>
</evidence>
<proteinExistence type="inferred from homology"/>
<evidence type="ECO:0000256" key="1">
    <source>
        <dbReference type="ARBA" id="ARBA00000077"/>
    </source>
</evidence>
<dbReference type="CDD" id="cd09280">
    <property type="entry name" value="RNase_HI_eukaryote_like"/>
    <property type="match status" value="1"/>
</dbReference>
<dbReference type="GO" id="GO:0003676">
    <property type="term" value="F:nucleic acid binding"/>
    <property type="evidence" value="ECO:0007669"/>
    <property type="project" value="InterPro"/>
</dbReference>
<dbReference type="EMBL" id="JASEJX010000013">
    <property type="protein sequence ID" value="KAK4517651.1"/>
    <property type="molecule type" value="Genomic_DNA"/>
</dbReference>
<comment type="similarity">
    <text evidence="2">Belongs to the RNase H family.</text>
</comment>
<protein>
    <recommendedName>
        <fullName evidence="3">ribonuclease H</fullName>
        <ecNumber evidence="3">3.1.26.4</ecNumber>
    </recommendedName>
</protein>
<dbReference type="Pfam" id="PF00075">
    <property type="entry name" value="RNase_H"/>
    <property type="match status" value="1"/>
</dbReference>
<dbReference type="GO" id="GO:0046872">
    <property type="term" value="F:metal ion binding"/>
    <property type="evidence" value="ECO:0007669"/>
    <property type="project" value="UniProtKB-KW"/>
</dbReference>
<keyword evidence="4" id="KW-0540">Nuclease</keyword>
<dbReference type="InterPro" id="IPR002156">
    <property type="entry name" value="RNaseH_domain"/>
</dbReference>
<dbReference type="SUPFAM" id="SSF53098">
    <property type="entry name" value="Ribonuclease H-like"/>
    <property type="match status" value="1"/>
</dbReference>
<dbReference type="InterPro" id="IPR050092">
    <property type="entry name" value="RNase_H"/>
</dbReference>
<evidence type="ECO:0000256" key="4">
    <source>
        <dbReference type="ARBA" id="ARBA00022722"/>
    </source>
</evidence>
<evidence type="ECO:0000256" key="8">
    <source>
        <dbReference type="SAM" id="MobiDB-lite"/>
    </source>
</evidence>
<keyword evidence="11" id="KW-1185">Reference proteome</keyword>
<dbReference type="PANTHER" id="PTHR10642:SF26">
    <property type="entry name" value="RIBONUCLEASE H1"/>
    <property type="match status" value="1"/>
</dbReference>
<dbReference type="PROSITE" id="PS50879">
    <property type="entry name" value="RNASE_H_1"/>
    <property type="match status" value="1"/>
</dbReference>
<evidence type="ECO:0000256" key="7">
    <source>
        <dbReference type="ARBA" id="ARBA00022801"/>
    </source>
</evidence>